<dbReference type="SUPFAM" id="SSF51126">
    <property type="entry name" value="Pectin lyase-like"/>
    <property type="match status" value="1"/>
</dbReference>
<organism evidence="2 3">
    <name type="scientific">Sorangium cellulosum</name>
    <name type="common">Polyangium cellulosum</name>
    <dbReference type="NCBI Taxonomy" id="56"/>
    <lineage>
        <taxon>Bacteria</taxon>
        <taxon>Pseudomonadati</taxon>
        <taxon>Myxococcota</taxon>
        <taxon>Polyangia</taxon>
        <taxon>Polyangiales</taxon>
        <taxon>Polyangiaceae</taxon>
        <taxon>Sorangium</taxon>
    </lineage>
</organism>
<proteinExistence type="predicted"/>
<dbReference type="EMBL" id="JELX01001690">
    <property type="protein sequence ID" value="KYF58069.1"/>
    <property type="molecule type" value="Genomic_DNA"/>
</dbReference>
<dbReference type="InterPro" id="IPR011050">
    <property type="entry name" value="Pectin_lyase_fold/virulence"/>
</dbReference>
<feature type="non-terminal residue" evidence="2">
    <location>
        <position position="1"/>
    </location>
</feature>
<sequence length="475" mass="52333">IAVPDLAEAFPEVDWSALDRLYIPAGEYRSILLGGLPERSAERPLVITNLGGQVKVGGDAANHLFVLKGGKGWILTGRHDPVSKTGDEGFRGHAEGGFARSQGTYGIFIDDAFSKEGLSGLAIGGGASDFELEVIEVARVEFAGVIAKTDDDGQATMRNVKVHDLYVHDVGSEGIYFGSTQAQPQHAFERLEVYDNRFLRTGTEALQVGQLGSDCEIHHNVLGPGAVRWRSAFDHYQDGNVQFGQRYGSSTFHHNIVIGTGDLFVELFPTRVDQDPRSPGDTISFTDNYFADTSLGGVYTHAVDTGATIRFERNVFLGFHFNYGEVYPDTEEPVQVFGVGSNAPNPHILRDNRVDGPYPFIKWLFDSVTAEDNPNVEVPRVRFRDFMAGAIDENSRRLEWWTDRATLSPDARAVVYPKGAYVLHQGALYEALEESQGKQPDQHPDAWRALPPPADDVRLRADSPHQGLGVRWPPP</sequence>
<dbReference type="Proteomes" id="UP000075604">
    <property type="component" value="Unassembled WGS sequence"/>
</dbReference>
<evidence type="ECO:0000313" key="3">
    <source>
        <dbReference type="Proteomes" id="UP000075604"/>
    </source>
</evidence>
<dbReference type="CDD" id="cd12215">
    <property type="entry name" value="ChiC_BD"/>
    <property type="match status" value="1"/>
</dbReference>
<comment type="caution">
    <text evidence="2">The sequence shown here is derived from an EMBL/GenBank/DDBJ whole genome shotgun (WGS) entry which is preliminary data.</text>
</comment>
<dbReference type="Gene3D" id="2.160.20.10">
    <property type="entry name" value="Single-stranded right-handed beta-helix, Pectin lyase-like"/>
    <property type="match status" value="1"/>
</dbReference>
<protein>
    <recommendedName>
        <fullName evidence="4">Right handed beta helix domain-containing protein</fullName>
    </recommendedName>
</protein>
<accession>A0A150PQT4</accession>
<dbReference type="AlphaFoldDB" id="A0A150PQT4"/>
<dbReference type="InterPro" id="IPR012334">
    <property type="entry name" value="Pectin_lyas_fold"/>
</dbReference>
<evidence type="ECO:0000256" key="1">
    <source>
        <dbReference type="SAM" id="MobiDB-lite"/>
    </source>
</evidence>
<reference evidence="2 3" key="1">
    <citation type="submission" date="2014-02" db="EMBL/GenBank/DDBJ databases">
        <title>The small core and large imbalanced accessory genome model reveals a collaborative survival strategy of Sorangium cellulosum strains in nature.</title>
        <authorList>
            <person name="Han K."/>
            <person name="Peng R."/>
            <person name="Blom J."/>
            <person name="Li Y.-Z."/>
        </authorList>
    </citation>
    <scope>NUCLEOTIDE SEQUENCE [LARGE SCALE GENOMIC DNA]</scope>
    <source>
        <strain evidence="2 3">So0157-18</strain>
    </source>
</reference>
<evidence type="ECO:0000313" key="2">
    <source>
        <dbReference type="EMBL" id="KYF58069.1"/>
    </source>
</evidence>
<name>A0A150PQT4_SORCE</name>
<gene>
    <name evidence="2" type="ORF">BE04_51125</name>
</gene>
<feature type="region of interest" description="Disordered" evidence="1">
    <location>
        <begin position="434"/>
        <end position="475"/>
    </location>
</feature>
<evidence type="ECO:0008006" key="4">
    <source>
        <dbReference type="Google" id="ProtNLM"/>
    </source>
</evidence>